<dbReference type="GO" id="GO:0015074">
    <property type="term" value="P:DNA integration"/>
    <property type="evidence" value="ECO:0007669"/>
    <property type="project" value="InterPro"/>
</dbReference>
<keyword evidence="1" id="KW-0233">DNA recombination</keyword>
<protein>
    <submittedName>
        <fullName evidence="4">Recombinase XerC</fullName>
    </submittedName>
</protein>
<dbReference type="PROSITE" id="PS51898">
    <property type="entry name" value="TYR_RECOMBINASE"/>
    <property type="match status" value="1"/>
</dbReference>
<dbReference type="AlphaFoldDB" id="A0A8B3CK40"/>
<dbReference type="EMBL" id="QHCS01000009">
    <property type="protein sequence ID" value="RHX83377.1"/>
    <property type="molecule type" value="Genomic_DNA"/>
</dbReference>
<dbReference type="Pfam" id="PF00589">
    <property type="entry name" value="Phage_integrase"/>
    <property type="match status" value="1"/>
</dbReference>
<name>A0A8B3CK40_9LEPT</name>
<dbReference type="GO" id="GO:0003677">
    <property type="term" value="F:DNA binding"/>
    <property type="evidence" value="ECO:0007669"/>
    <property type="project" value="InterPro"/>
</dbReference>
<evidence type="ECO:0000256" key="1">
    <source>
        <dbReference type="ARBA" id="ARBA00023172"/>
    </source>
</evidence>
<feature type="domain" description="Tyr recombinase" evidence="3">
    <location>
        <begin position="32"/>
        <end position="221"/>
    </location>
</feature>
<dbReference type="GO" id="GO:0006310">
    <property type="term" value="P:DNA recombination"/>
    <property type="evidence" value="ECO:0007669"/>
    <property type="project" value="UniProtKB-KW"/>
</dbReference>
<evidence type="ECO:0000256" key="2">
    <source>
        <dbReference type="SAM" id="MobiDB-lite"/>
    </source>
</evidence>
<dbReference type="SUPFAM" id="SSF56349">
    <property type="entry name" value="DNA breaking-rejoining enzymes"/>
    <property type="match status" value="1"/>
</dbReference>
<dbReference type="InterPro" id="IPR013762">
    <property type="entry name" value="Integrase-like_cat_sf"/>
</dbReference>
<gene>
    <name evidence="4" type="ORF">DLM78_22015</name>
</gene>
<dbReference type="Gene3D" id="1.10.443.10">
    <property type="entry name" value="Intergrase catalytic core"/>
    <property type="match status" value="1"/>
</dbReference>
<sequence>MNSNTAKILSFESTKKKVRKNSSGSPPTSTTGFTKGLSKQTMNELLKRFSDPPNEESHRNRAIFQFMSQTGLRAKEVVNSRFSNLLEGPSGETLLKYTKKSGSLGYSVLSSELIVAIRTYHSRFEIKSDFFFHSLPKRHQSHRSPLSKRGLQYIVSSWGVKTCQGKNIHCHALGHTVGIKLLAEAGSVAAQKVLGHSSPVTTSKFYTQPFYDGSRHLKYWE</sequence>
<comment type="caution">
    <text evidence="4">The sequence shown here is derived from an EMBL/GenBank/DDBJ whole genome shotgun (WGS) entry which is preliminary data.</text>
</comment>
<organism evidence="4 5">
    <name type="scientific">Leptospira stimsonii</name>
    <dbReference type="NCBI Taxonomy" id="2202203"/>
    <lineage>
        <taxon>Bacteria</taxon>
        <taxon>Pseudomonadati</taxon>
        <taxon>Spirochaetota</taxon>
        <taxon>Spirochaetia</taxon>
        <taxon>Leptospirales</taxon>
        <taxon>Leptospiraceae</taxon>
        <taxon>Leptospira</taxon>
    </lineage>
</organism>
<feature type="region of interest" description="Disordered" evidence="2">
    <location>
        <begin position="1"/>
        <end position="37"/>
    </location>
</feature>
<accession>A0A8B3CK40</accession>
<dbReference type="RefSeq" id="WP_118983908.1">
    <property type="nucleotide sequence ID" value="NZ_QHCS01000009.1"/>
</dbReference>
<dbReference type="InterPro" id="IPR002104">
    <property type="entry name" value="Integrase_catalytic"/>
</dbReference>
<dbReference type="InterPro" id="IPR011010">
    <property type="entry name" value="DNA_brk_join_enz"/>
</dbReference>
<evidence type="ECO:0000313" key="4">
    <source>
        <dbReference type="EMBL" id="RHX83377.1"/>
    </source>
</evidence>
<reference evidence="5" key="1">
    <citation type="submission" date="2018-05" db="EMBL/GenBank/DDBJ databases">
        <title>Leptospira yasudae sp. nov. and Leptospira stimsonii sp. nov., two pathogenic species of the genus Leptospira isolated from environmental sources.</title>
        <authorList>
            <person name="Casanovas-Massana A."/>
            <person name="Hamond C."/>
            <person name="Santos L.A."/>
            <person name="Hacker K.P."/>
            <person name="Balassiano I."/>
            <person name="Medeiros M.A."/>
            <person name="Reis M.G."/>
            <person name="Ko A.I."/>
            <person name="Wunder E.A."/>
        </authorList>
    </citation>
    <scope>NUCLEOTIDE SEQUENCE [LARGE SCALE GENOMIC DNA]</scope>
    <source>
        <strain evidence="5">AMB6-RJ</strain>
    </source>
</reference>
<feature type="compositionally biased region" description="Low complexity" evidence="2">
    <location>
        <begin position="22"/>
        <end position="34"/>
    </location>
</feature>
<proteinExistence type="predicted"/>
<evidence type="ECO:0000259" key="3">
    <source>
        <dbReference type="PROSITE" id="PS51898"/>
    </source>
</evidence>
<dbReference type="Proteomes" id="UP000266669">
    <property type="component" value="Unassembled WGS sequence"/>
</dbReference>
<evidence type="ECO:0000313" key="5">
    <source>
        <dbReference type="Proteomes" id="UP000266669"/>
    </source>
</evidence>